<sequence length="231" mass="24863">MKRCAVLLAVLVLSACAVVPTVPPPVNAQSSALGMYVEVAVSGLATYRADTVYFVKRCPSEALCEERLITSNFAKDGRIYLLNAEPGEYQAVAAAFESGMFGDSSIYFAYFPASLVKVSATAIKAGGFAYAGRYRLATSYGLCADNAEPGQLKYAQMIAPDSPKCGFWRPLVHKLSSGDFMFIAGKAYPVGQQTYHYRGTGYEMMPESNDAEAFFDQARGDLSGAGWVIAK</sequence>
<organism evidence="2">
    <name type="scientific">Dechloromonas aromatica (strain RCB)</name>
    <dbReference type="NCBI Taxonomy" id="159087"/>
    <lineage>
        <taxon>Bacteria</taxon>
        <taxon>Pseudomonadati</taxon>
        <taxon>Pseudomonadota</taxon>
        <taxon>Betaproteobacteria</taxon>
        <taxon>Rhodocyclales</taxon>
        <taxon>Azonexaceae</taxon>
        <taxon>Dechloromonas</taxon>
    </lineage>
</organism>
<dbReference type="STRING" id="159087.Daro_3255"/>
<protein>
    <recommendedName>
        <fullName evidence="3">Lipoprotein</fullName>
    </recommendedName>
</protein>
<dbReference type="AlphaFoldDB" id="Q47AZ6"/>
<evidence type="ECO:0000256" key="1">
    <source>
        <dbReference type="SAM" id="SignalP"/>
    </source>
</evidence>
<evidence type="ECO:0008006" key="3">
    <source>
        <dbReference type="Google" id="ProtNLM"/>
    </source>
</evidence>
<accession>Q47AZ6</accession>
<evidence type="ECO:0000313" key="2">
    <source>
        <dbReference type="EMBL" id="AAZ47985.1"/>
    </source>
</evidence>
<reference evidence="2" key="1">
    <citation type="submission" date="2005-08" db="EMBL/GenBank/DDBJ databases">
        <title>Complete sequence of Dechloromonas aromatica RCB.</title>
        <authorList>
            <person name="Salinero K.K."/>
            <person name="Copeland A."/>
            <person name="Lucas S."/>
            <person name="Lapidus A."/>
            <person name="Barry K."/>
            <person name="Detter J.C."/>
            <person name="Glavina T."/>
            <person name="Hammon N."/>
            <person name="Israni S."/>
            <person name="Pitluck S."/>
            <person name="Di Bartolo G."/>
            <person name="Trong S."/>
            <person name="Schmutz J."/>
            <person name="Larimer F."/>
            <person name="Land M."/>
            <person name="Ivanova N."/>
            <person name="Richardson P."/>
        </authorList>
    </citation>
    <scope>NUCLEOTIDE SEQUENCE</scope>
    <source>
        <strain evidence="2">RCB</strain>
    </source>
</reference>
<dbReference type="PROSITE" id="PS51257">
    <property type="entry name" value="PROKAR_LIPOPROTEIN"/>
    <property type="match status" value="1"/>
</dbReference>
<feature type="signal peptide" evidence="1">
    <location>
        <begin position="1"/>
        <end position="28"/>
    </location>
</feature>
<dbReference type="KEGG" id="dar:Daro_3255"/>
<feature type="chain" id="PRO_5004233377" description="Lipoprotein" evidence="1">
    <location>
        <begin position="29"/>
        <end position="231"/>
    </location>
</feature>
<dbReference type="HOGENOM" id="CLU_1198198_0_0_4"/>
<dbReference type="EMBL" id="CP000089">
    <property type="protein sequence ID" value="AAZ47985.1"/>
    <property type="molecule type" value="Genomic_DNA"/>
</dbReference>
<proteinExistence type="predicted"/>
<name>Q47AZ6_DECAR</name>
<gene>
    <name evidence="2" type="ordered locus">Daro_3255</name>
</gene>
<keyword evidence="1" id="KW-0732">Signal</keyword>